<accession>A0A4S4MQM8</accession>
<dbReference type="InterPro" id="IPR011701">
    <property type="entry name" value="MFS"/>
</dbReference>
<keyword evidence="8" id="KW-1185">Reference proteome</keyword>
<feature type="transmembrane region" description="Helical" evidence="6">
    <location>
        <begin position="261"/>
        <end position="280"/>
    </location>
</feature>
<feature type="transmembrane region" description="Helical" evidence="6">
    <location>
        <begin position="29"/>
        <end position="53"/>
    </location>
</feature>
<evidence type="ECO:0000256" key="4">
    <source>
        <dbReference type="ARBA" id="ARBA00023136"/>
    </source>
</evidence>
<evidence type="ECO:0008006" key="9">
    <source>
        <dbReference type="Google" id="ProtNLM"/>
    </source>
</evidence>
<keyword evidence="2 6" id="KW-0812">Transmembrane</keyword>
<dbReference type="InterPro" id="IPR036259">
    <property type="entry name" value="MFS_trans_sf"/>
</dbReference>
<feature type="transmembrane region" description="Helical" evidence="6">
    <location>
        <begin position="220"/>
        <end position="240"/>
    </location>
</feature>
<dbReference type="GO" id="GO:0022857">
    <property type="term" value="F:transmembrane transporter activity"/>
    <property type="evidence" value="ECO:0007669"/>
    <property type="project" value="InterPro"/>
</dbReference>
<feature type="region of interest" description="Disordered" evidence="5">
    <location>
        <begin position="1"/>
        <end position="22"/>
    </location>
</feature>
<feature type="transmembrane region" description="Helical" evidence="6">
    <location>
        <begin position="326"/>
        <end position="345"/>
    </location>
</feature>
<name>A0A4S4MQM8_9APHY</name>
<dbReference type="PANTHER" id="PTHR23501">
    <property type="entry name" value="MAJOR FACILITATOR SUPERFAMILY"/>
    <property type="match status" value="1"/>
</dbReference>
<comment type="caution">
    <text evidence="7">The sequence shown here is derived from an EMBL/GenBank/DDBJ whole genome shotgun (WGS) entry which is preliminary data.</text>
</comment>
<comment type="subcellular location">
    <subcellularLocation>
        <location evidence="1">Membrane</location>
        <topology evidence="1">Multi-pass membrane protein</topology>
    </subcellularLocation>
</comment>
<evidence type="ECO:0000313" key="7">
    <source>
        <dbReference type="EMBL" id="THH28362.1"/>
    </source>
</evidence>
<dbReference type="Proteomes" id="UP000308730">
    <property type="component" value="Unassembled WGS sequence"/>
</dbReference>
<organism evidence="7 8">
    <name type="scientific">Antrodiella citrinella</name>
    <dbReference type="NCBI Taxonomy" id="2447956"/>
    <lineage>
        <taxon>Eukaryota</taxon>
        <taxon>Fungi</taxon>
        <taxon>Dikarya</taxon>
        <taxon>Basidiomycota</taxon>
        <taxon>Agaricomycotina</taxon>
        <taxon>Agaricomycetes</taxon>
        <taxon>Polyporales</taxon>
        <taxon>Steccherinaceae</taxon>
        <taxon>Antrodiella</taxon>
    </lineage>
</organism>
<reference evidence="7 8" key="1">
    <citation type="submission" date="2019-02" db="EMBL/GenBank/DDBJ databases">
        <title>Genome sequencing of the rare red list fungi Antrodiella citrinella (Flaviporus citrinellus).</title>
        <authorList>
            <person name="Buettner E."/>
            <person name="Kellner H."/>
        </authorList>
    </citation>
    <scope>NUCLEOTIDE SEQUENCE [LARGE SCALE GENOMIC DNA]</scope>
    <source>
        <strain evidence="7 8">DSM 108506</strain>
    </source>
</reference>
<evidence type="ECO:0000256" key="2">
    <source>
        <dbReference type="ARBA" id="ARBA00022692"/>
    </source>
</evidence>
<evidence type="ECO:0000256" key="6">
    <source>
        <dbReference type="SAM" id="Phobius"/>
    </source>
</evidence>
<keyword evidence="3 6" id="KW-1133">Transmembrane helix</keyword>
<dbReference type="GO" id="GO:0005886">
    <property type="term" value="C:plasma membrane"/>
    <property type="evidence" value="ECO:0007669"/>
    <property type="project" value="TreeGrafter"/>
</dbReference>
<evidence type="ECO:0000256" key="3">
    <source>
        <dbReference type="ARBA" id="ARBA00022989"/>
    </source>
</evidence>
<proteinExistence type="predicted"/>
<feature type="transmembrane region" description="Helical" evidence="6">
    <location>
        <begin position="190"/>
        <end position="214"/>
    </location>
</feature>
<feature type="transmembrane region" description="Helical" evidence="6">
    <location>
        <begin position="96"/>
        <end position="117"/>
    </location>
</feature>
<sequence length="535" mass="56664">MPANDVNDFRAHHEAPCPSPPSPKGSAFWLSYTAILVATLLSALDVTAVSTTLPTITADLNGADTFVWVGSAYALSSTAILPLSGSLANIFGRKPIMLICIAFFALARTVQGIGGGGILNLTEIIISDLVPLAERGLYQGVFSLVWALASGIGPPIVSHNDSSSWVLQSSTSYVSINAGRRARAKGLLEMVVLGNFIVVAGATLAISGLTFAGIRFPWSSAQVLAPLISGLVILVVFIVYEMKVPVEPTIPWEVLNNRAALSGYLSTFAQGIVGVTIIYYLPVYFQASMGASPIRSGVEILPTAMILSPFALIAGVSVQILGKYRLVNIIGWVLLTVGLGVMSLLKADSSTGQWVGYQILTAAGTGLLYASVVFPILARQTVENYAAALAFFAFVRSFSLTWGVTISSTVLQNELKKKLPAAFLSQFPDGLEIAYAAIPIIGDLQEPLRTEVRVAFAESMSVIWKTMIGISALGFISLLFLQEIKMALHTDATYGLTVNETSDMQDQEKAIHDGAAVVTVVPGGAVDIISSDLES</sequence>
<dbReference type="Pfam" id="PF07690">
    <property type="entry name" value="MFS_1"/>
    <property type="match status" value="1"/>
</dbReference>
<dbReference type="SUPFAM" id="SSF103473">
    <property type="entry name" value="MFS general substrate transporter"/>
    <property type="match status" value="2"/>
</dbReference>
<feature type="transmembrane region" description="Helical" evidence="6">
    <location>
        <begin position="137"/>
        <end position="157"/>
    </location>
</feature>
<keyword evidence="4 6" id="KW-0472">Membrane</keyword>
<protein>
    <recommendedName>
        <fullName evidence="9">Major facilitator superfamily (MFS) profile domain-containing protein</fullName>
    </recommendedName>
</protein>
<evidence type="ECO:0000313" key="8">
    <source>
        <dbReference type="Proteomes" id="UP000308730"/>
    </source>
</evidence>
<gene>
    <name evidence="7" type="ORF">EUX98_g5826</name>
</gene>
<feature type="transmembrane region" description="Helical" evidence="6">
    <location>
        <begin position="385"/>
        <end position="406"/>
    </location>
</feature>
<evidence type="ECO:0000256" key="5">
    <source>
        <dbReference type="SAM" id="MobiDB-lite"/>
    </source>
</evidence>
<feature type="transmembrane region" description="Helical" evidence="6">
    <location>
        <begin position="300"/>
        <end position="321"/>
    </location>
</feature>
<dbReference type="OrthoDB" id="3437016at2759"/>
<evidence type="ECO:0000256" key="1">
    <source>
        <dbReference type="ARBA" id="ARBA00004141"/>
    </source>
</evidence>
<feature type="transmembrane region" description="Helical" evidence="6">
    <location>
        <begin position="357"/>
        <end position="378"/>
    </location>
</feature>
<feature type="transmembrane region" description="Helical" evidence="6">
    <location>
        <begin position="462"/>
        <end position="481"/>
    </location>
</feature>
<dbReference type="PANTHER" id="PTHR23501:SF102">
    <property type="entry name" value="DRUG TRANSPORTER, PUTATIVE (AFU_ORTHOLOGUE AFUA_3G08530)-RELATED"/>
    <property type="match status" value="1"/>
</dbReference>
<dbReference type="AlphaFoldDB" id="A0A4S4MQM8"/>
<dbReference type="Gene3D" id="1.20.1250.20">
    <property type="entry name" value="MFS general substrate transporter like domains"/>
    <property type="match status" value="1"/>
</dbReference>
<feature type="transmembrane region" description="Helical" evidence="6">
    <location>
        <begin position="65"/>
        <end position="84"/>
    </location>
</feature>
<dbReference type="EMBL" id="SGPM01000184">
    <property type="protein sequence ID" value="THH28362.1"/>
    <property type="molecule type" value="Genomic_DNA"/>
</dbReference>